<accession>A0A0C2BK46</accession>
<dbReference type="OrthoDB" id="106945at2759"/>
<name>A0A0C2BK46_9BILA</name>
<dbReference type="AlphaFoldDB" id="A0A0C2BK46"/>
<gene>
    <name evidence="1" type="ORF">ANCDUO_25836</name>
</gene>
<proteinExistence type="predicted"/>
<dbReference type="InterPro" id="IPR036397">
    <property type="entry name" value="RNaseH_sf"/>
</dbReference>
<keyword evidence="2" id="KW-1185">Reference proteome</keyword>
<sequence length="72" mass="8091">MDRSACSPDCNSVENMCGIVRDDKQYNAVESFKTAILVKRDQIDDAAVLKLVKSMPHRIFEIIMNNGGPIDY</sequence>
<dbReference type="Gene3D" id="3.30.420.10">
    <property type="entry name" value="Ribonuclease H-like superfamily/Ribonuclease H"/>
    <property type="match status" value="1"/>
</dbReference>
<organism evidence="1 2">
    <name type="scientific">Ancylostoma duodenale</name>
    <dbReference type="NCBI Taxonomy" id="51022"/>
    <lineage>
        <taxon>Eukaryota</taxon>
        <taxon>Metazoa</taxon>
        <taxon>Ecdysozoa</taxon>
        <taxon>Nematoda</taxon>
        <taxon>Chromadorea</taxon>
        <taxon>Rhabditida</taxon>
        <taxon>Rhabditina</taxon>
        <taxon>Rhabditomorpha</taxon>
        <taxon>Strongyloidea</taxon>
        <taxon>Ancylostomatidae</taxon>
        <taxon>Ancylostomatinae</taxon>
        <taxon>Ancylostoma</taxon>
    </lineage>
</organism>
<dbReference type="GO" id="GO:0003676">
    <property type="term" value="F:nucleic acid binding"/>
    <property type="evidence" value="ECO:0007669"/>
    <property type="project" value="InterPro"/>
</dbReference>
<dbReference type="EMBL" id="KN779947">
    <property type="protein sequence ID" value="KIH44148.1"/>
    <property type="molecule type" value="Genomic_DNA"/>
</dbReference>
<evidence type="ECO:0000313" key="1">
    <source>
        <dbReference type="EMBL" id="KIH44148.1"/>
    </source>
</evidence>
<reference evidence="1 2" key="1">
    <citation type="submission" date="2013-12" db="EMBL/GenBank/DDBJ databases">
        <title>Draft genome of the parsitic nematode Ancylostoma duodenale.</title>
        <authorList>
            <person name="Mitreva M."/>
        </authorList>
    </citation>
    <scope>NUCLEOTIDE SEQUENCE [LARGE SCALE GENOMIC DNA]</scope>
    <source>
        <strain evidence="1 2">Zhejiang</strain>
    </source>
</reference>
<evidence type="ECO:0000313" key="2">
    <source>
        <dbReference type="Proteomes" id="UP000054047"/>
    </source>
</evidence>
<dbReference type="Proteomes" id="UP000054047">
    <property type="component" value="Unassembled WGS sequence"/>
</dbReference>
<protein>
    <submittedName>
        <fullName evidence="1">Uncharacterized protein</fullName>
    </submittedName>
</protein>